<evidence type="ECO:0000256" key="8">
    <source>
        <dbReference type="ARBA" id="ARBA00023012"/>
    </source>
</evidence>
<evidence type="ECO:0000256" key="1">
    <source>
        <dbReference type="ARBA" id="ARBA00000085"/>
    </source>
</evidence>
<dbReference type="CDD" id="cd00075">
    <property type="entry name" value="HATPase"/>
    <property type="match status" value="1"/>
</dbReference>
<dbReference type="SUPFAM" id="SSF47384">
    <property type="entry name" value="Homodimeric domain of signal transducing histidine kinase"/>
    <property type="match status" value="1"/>
</dbReference>
<dbReference type="OrthoDB" id="9806995at2"/>
<dbReference type="EMBL" id="FRBT01000011">
    <property type="protein sequence ID" value="SHM84243.1"/>
    <property type="molecule type" value="Genomic_DNA"/>
</dbReference>
<feature type="domain" description="Histidine kinase" evidence="9">
    <location>
        <begin position="156"/>
        <end position="363"/>
    </location>
</feature>
<evidence type="ECO:0000256" key="2">
    <source>
        <dbReference type="ARBA" id="ARBA00012438"/>
    </source>
</evidence>
<dbReference type="InterPro" id="IPR036890">
    <property type="entry name" value="HATPase_C_sf"/>
</dbReference>
<evidence type="ECO:0000313" key="11">
    <source>
        <dbReference type="Proteomes" id="UP000184028"/>
    </source>
</evidence>
<dbReference type="InterPro" id="IPR036097">
    <property type="entry name" value="HisK_dim/P_sf"/>
</dbReference>
<dbReference type="STRING" id="946677.SAMN05444484_1116"/>
<dbReference type="SUPFAM" id="SSF55874">
    <property type="entry name" value="ATPase domain of HSP90 chaperone/DNA topoisomerase II/histidine kinase"/>
    <property type="match status" value="1"/>
</dbReference>
<sequence length="363" mass="41156">MKSLALNEKLTERVKELTCLYEISKIISLAHSLDTDVLRNIINSVKKAWRFNDDAIIEIQVLHYNLSTSKLPKNTISQISIIPIAEMDQGFIKVHYPKEKYSEDPFLDDEQKLLDTVAIEIENYIEKFLVLERKASLRRALERMDRLSGIGEMAATIAHELNNPLGNILGYAELIARSNTNPEIDSDIKTIINSVIYTREIVKKLMFFSCEMPSQLKVEEIKPIIIFVWSFLKQNFQKNGIKGELIFKNTISTIKVDSVQITQALFNLTINAVHASPKNSTIKIIIENDQENLYITIEDQGSGIPENIKPRIFEPFFTTKNTKEGSGLGLSVVHGIIKNHNGEITVQDNSPTGTIFKIRLPLS</sequence>
<dbReference type="CDD" id="cd00082">
    <property type="entry name" value="HisKA"/>
    <property type="match status" value="1"/>
</dbReference>
<dbReference type="InterPro" id="IPR005467">
    <property type="entry name" value="His_kinase_dom"/>
</dbReference>
<evidence type="ECO:0000256" key="6">
    <source>
        <dbReference type="ARBA" id="ARBA00022777"/>
    </source>
</evidence>
<gene>
    <name evidence="10" type="ORF">SAMN05444484_1116</name>
</gene>
<evidence type="ECO:0000256" key="5">
    <source>
        <dbReference type="ARBA" id="ARBA00022741"/>
    </source>
</evidence>
<dbReference type="RefSeq" id="WP_068845275.1">
    <property type="nucleotide sequence ID" value="NZ_FRBT01000011.1"/>
</dbReference>
<reference evidence="11" key="1">
    <citation type="submission" date="2016-11" db="EMBL/GenBank/DDBJ databases">
        <authorList>
            <person name="Varghese N."/>
            <person name="Submissions S."/>
        </authorList>
    </citation>
    <scope>NUCLEOTIDE SEQUENCE [LARGE SCALE GENOMIC DNA]</scope>
    <source>
        <strain evidence="11">DSM 24724</strain>
    </source>
</reference>
<dbReference type="PRINTS" id="PR00344">
    <property type="entry name" value="BCTRLSENSOR"/>
</dbReference>
<dbReference type="PROSITE" id="PS50109">
    <property type="entry name" value="HIS_KIN"/>
    <property type="match status" value="1"/>
</dbReference>
<proteinExistence type="predicted"/>
<dbReference type="GO" id="GO:0005524">
    <property type="term" value="F:ATP binding"/>
    <property type="evidence" value="ECO:0007669"/>
    <property type="project" value="UniProtKB-KW"/>
</dbReference>
<dbReference type="Pfam" id="PF02518">
    <property type="entry name" value="HATPase_c"/>
    <property type="match status" value="1"/>
</dbReference>
<dbReference type="EC" id="2.7.13.3" evidence="2"/>
<dbReference type="Gene3D" id="3.30.565.10">
    <property type="entry name" value="Histidine kinase-like ATPase, C-terminal domain"/>
    <property type="match status" value="1"/>
</dbReference>
<dbReference type="InterPro" id="IPR003661">
    <property type="entry name" value="HisK_dim/P_dom"/>
</dbReference>
<name>A0A1M7M0Q3_9FLAO</name>
<dbReference type="AlphaFoldDB" id="A0A1M7M0Q3"/>
<dbReference type="PANTHER" id="PTHR43065">
    <property type="entry name" value="SENSOR HISTIDINE KINASE"/>
    <property type="match status" value="1"/>
</dbReference>
<keyword evidence="8" id="KW-0902">Two-component regulatory system</keyword>
<evidence type="ECO:0000256" key="3">
    <source>
        <dbReference type="ARBA" id="ARBA00022553"/>
    </source>
</evidence>
<dbReference type="Gene3D" id="1.10.287.130">
    <property type="match status" value="1"/>
</dbReference>
<keyword evidence="6 10" id="KW-0418">Kinase</keyword>
<comment type="catalytic activity">
    <reaction evidence="1">
        <text>ATP + protein L-histidine = ADP + protein N-phospho-L-histidine.</text>
        <dbReference type="EC" id="2.7.13.3"/>
    </reaction>
</comment>
<keyword evidence="5" id="KW-0547">Nucleotide-binding</keyword>
<dbReference type="Pfam" id="PF00512">
    <property type="entry name" value="HisKA"/>
    <property type="match status" value="1"/>
</dbReference>
<accession>A0A1M7M0Q3</accession>
<dbReference type="Proteomes" id="UP000184028">
    <property type="component" value="Unassembled WGS sequence"/>
</dbReference>
<dbReference type="PANTHER" id="PTHR43065:SF46">
    <property type="entry name" value="C4-DICARBOXYLATE TRANSPORT SENSOR PROTEIN DCTB"/>
    <property type="match status" value="1"/>
</dbReference>
<evidence type="ECO:0000313" key="10">
    <source>
        <dbReference type="EMBL" id="SHM84243.1"/>
    </source>
</evidence>
<dbReference type="InterPro" id="IPR003594">
    <property type="entry name" value="HATPase_dom"/>
</dbReference>
<dbReference type="GO" id="GO:0000155">
    <property type="term" value="F:phosphorelay sensor kinase activity"/>
    <property type="evidence" value="ECO:0007669"/>
    <property type="project" value="InterPro"/>
</dbReference>
<evidence type="ECO:0000256" key="4">
    <source>
        <dbReference type="ARBA" id="ARBA00022679"/>
    </source>
</evidence>
<keyword evidence="4" id="KW-0808">Transferase</keyword>
<dbReference type="SMART" id="SM00387">
    <property type="entry name" value="HATPase_c"/>
    <property type="match status" value="1"/>
</dbReference>
<protein>
    <recommendedName>
        <fullName evidence="2">histidine kinase</fullName>
        <ecNumber evidence="2">2.7.13.3</ecNumber>
    </recommendedName>
</protein>
<dbReference type="SMART" id="SM00388">
    <property type="entry name" value="HisKA"/>
    <property type="match status" value="1"/>
</dbReference>
<keyword evidence="7" id="KW-0067">ATP-binding</keyword>
<keyword evidence="11" id="KW-1185">Reference proteome</keyword>
<evidence type="ECO:0000259" key="9">
    <source>
        <dbReference type="PROSITE" id="PS50109"/>
    </source>
</evidence>
<keyword evidence="3" id="KW-0597">Phosphoprotein</keyword>
<organism evidence="10 11">
    <name type="scientific">Flavobacterium chilense</name>
    <dbReference type="NCBI Taxonomy" id="946677"/>
    <lineage>
        <taxon>Bacteria</taxon>
        <taxon>Pseudomonadati</taxon>
        <taxon>Bacteroidota</taxon>
        <taxon>Flavobacteriia</taxon>
        <taxon>Flavobacteriales</taxon>
        <taxon>Flavobacteriaceae</taxon>
        <taxon>Flavobacterium</taxon>
    </lineage>
</organism>
<dbReference type="InterPro" id="IPR004358">
    <property type="entry name" value="Sig_transdc_His_kin-like_C"/>
</dbReference>
<evidence type="ECO:0000256" key="7">
    <source>
        <dbReference type="ARBA" id="ARBA00022840"/>
    </source>
</evidence>